<keyword evidence="5" id="KW-0812">Transmembrane</keyword>
<dbReference type="PANTHER" id="PTHR34501:SF9">
    <property type="entry name" value="MAJOR OUTER MEMBRANE PROTEIN P.IA"/>
    <property type="match status" value="1"/>
</dbReference>
<dbReference type="SUPFAM" id="SSF56935">
    <property type="entry name" value="Porins"/>
    <property type="match status" value="1"/>
</dbReference>
<dbReference type="Pfam" id="PF13609">
    <property type="entry name" value="Porin_4"/>
    <property type="match status" value="1"/>
</dbReference>
<dbReference type="InterPro" id="IPR023614">
    <property type="entry name" value="Porin_dom_sf"/>
</dbReference>
<evidence type="ECO:0000256" key="3">
    <source>
        <dbReference type="ARBA" id="ARBA00022448"/>
    </source>
</evidence>
<feature type="domain" description="Porin" evidence="12">
    <location>
        <begin position="10"/>
        <end position="400"/>
    </location>
</feature>
<keyword evidence="8" id="KW-0626">Porin</keyword>
<keyword evidence="3" id="KW-0813">Transport</keyword>
<evidence type="ECO:0000256" key="4">
    <source>
        <dbReference type="ARBA" id="ARBA00022452"/>
    </source>
</evidence>
<evidence type="ECO:0000256" key="7">
    <source>
        <dbReference type="ARBA" id="ARBA00023065"/>
    </source>
</evidence>
<evidence type="ECO:0000256" key="10">
    <source>
        <dbReference type="ARBA" id="ARBA00023237"/>
    </source>
</evidence>
<evidence type="ECO:0000256" key="1">
    <source>
        <dbReference type="ARBA" id="ARBA00004571"/>
    </source>
</evidence>
<evidence type="ECO:0000256" key="6">
    <source>
        <dbReference type="ARBA" id="ARBA00022729"/>
    </source>
</evidence>
<gene>
    <name evidence="13" type="ORF">MMG00_00060</name>
</gene>
<sequence>MMKKSIFAVAVASALTFGAAQAETVLYGSIRYDYENAKTSHVVRNDYTYDGKAYTSYDFRSKRLSNLEDAGSRIGITGSEDLGNNNAVIYNIEIGFNGMSQSGTGGNHIRKSMLGLTGDWGTFAAGRMDNPFWQTIVEHTVLDDFNGSNVISAATQRAMTSALNGLSLASTKVNAKTGLYDDLEGDMTINTAAHTRVGKVIAYITPEFAGFQASAALMMDKNLYNDLGYRYTSSNFVVGKNQQKTIDLWTINASYNYDLGANGAIIAKAGYINGKLADNNSSKMWGLSLGYYSDAFKVTAAYANGNHTPQNSSWNQTVGYSKDKYNGWDIGASFSFGPNYFSTIRAAYGQNEIKQNSRGNYWAGNYYEGGKDKVKSWAVGFEQKLSTRTRAWVEYGSEETTYNQRNINKKKDDVFSIGMRHDF</sequence>
<keyword evidence="6 11" id="KW-0732">Signal</keyword>
<name>A0ABY3X209_9GAMM</name>
<dbReference type="PRINTS" id="PR00184">
    <property type="entry name" value="NEISSPPORIN"/>
</dbReference>
<dbReference type="PANTHER" id="PTHR34501">
    <property type="entry name" value="PROTEIN YDDL-RELATED"/>
    <property type="match status" value="1"/>
</dbReference>
<dbReference type="EMBL" id="CP093379">
    <property type="protein sequence ID" value="UNM96320.1"/>
    <property type="molecule type" value="Genomic_DNA"/>
</dbReference>
<dbReference type="InterPro" id="IPR002299">
    <property type="entry name" value="Porin_Neis"/>
</dbReference>
<keyword evidence="7" id="KW-0406">Ion transport</keyword>
<evidence type="ECO:0000313" key="14">
    <source>
        <dbReference type="Proteomes" id="UP000829542"/>
    </source>
</evidence>
<evidence type="ECO:0000256" key="11">
    <source>
        <dbReference type="SAM" id="SignalP"/>
    </source>
</evidence>
<comment type="subunit">
    <text evidence="2">Homotrimer.</text>
</comment>
<keyword evidence="14" id="KW-1185">Reference proteome</keyword>
<organism evidence="13 14">
    <name type="scientific">Ignatzschineria rhizosphaerae</name>
    <dbReference type="NCBI Taxonomy" id="2923279"/>
    <lineage>
        <taxon>Bacteria</taxon>
        <taxon>Pseudomonadati</taxon>
        <taxon>Pseudomonadota</taxon>
        <taxon>Gammaproteobacteria</taxon>
        <taxon>Cardiobacteriales</taxon>
        <taxon>Ignatzschineriaceae</taxon>
        <taxon>Ignatzschineria</taxon>
    </lineage>
</organism>
<feature type="signal peptide" evidence="11">
    <location>
        <begin position="1"/>
        <end position="22"/>
    </location>
</feature>
<dbReference type="InterPro" id="IPR033900">
    <property type="entry name" value="Gram_neg_porin_domain"/>
</dbReference>
<reference evidence="13 14" key="1">
    <citation type="submission" date="2022-03" db="EMBL/GenBank/DDBJ databases">
        <title>Ignatzschineria rhizosphaerae HR5S32.</title>
        <authorList>
            <person name="Sun J.Q."/>
            <person name="Feng J.Y."/>
        </authorList>
    </citation>
    <scope>NUCLEOTIDE SEQUENCE [LARGE SCALE GENOMIC DNA]</scope>
    <source>
        <strain evidence="13 14">HR5S32</strain>
    </source>
</reference>
<dbReference type="InterPro" id="IPR050298">
    <property type="entry name" value="Gram-neg_bact_OMP"/>
</dbReference>
<dbReference type="Proteomes" id="UP000829542">
    <property type="component" value="Chromosome"/>
</dbReference>
<evidence type="ECO:0000256" key="8">
    <source>
        <dbReference type="ARBA" id="ARBA00023114"/>
    </source>
</evidence>
<comment type="subcellular location">
    <subcellularLocation>
        <location evidence="1">Cell outer membrane</location>
        <topology evidence="1">Multi-pass membrane protein</topology>
    </subcellularLocation>
</comment>
<accession>A0ABY3X209</accession>
<evidence type="ECO:0000259" key="12">
    <source>
        <dbReference type="Pfam" id="PF13609"/>
    </source>
</evidence>
<keyword evidence="10" id="KW-0998">Cell outer membrane</keyword>
<keyword evidence="9" id="KW-0472">Membrane</keyword>
<protein>
    <submittedName>
        <fullName evidence="13">Porin</fullName>
    </submittedName>
</protein>
<dbReference type="Gene3D" id="2.40.160.10">
    <property type="entry name" value="Porin"/>
    <property type="match status" value="1"/>
</dbReference>
<dbReference type="CDD" id="cd00342">
    <property type="entry name" value="gram_neg_porins"/>
    <property type="match status" value="1"/>
</dbReference>
<proteinExistence type="predicted"/>
<evidence type="ECO:0000256" key="2">
    <source>
        <dbReference type="ARBA" id="ARBA00011233"/>
    </source>
</evidence>
<evidence type="ECO:0000313" key="13">
    <source>
        <dbReference type="EMBL" id="UNM96320.1"/>
    </source>
</evidence>
<feature type="chain" id="PRO_5045660839" evidence="11">
    <location>
        <begin position="23"/>
        <end position="423"/>
    </location>
</feature>
<evidence type="ECO:0000256" key="9">
    <source>
        <dbReference type="ARBA" id="ARBA00023136"/>
    </source>
</evidence>
<dbReference type="RefSeq" id="WP_242149667.1">
    <property type="nucleotide sequence ID" value="NZ_CP093379.1"/>
</dbReference>
<keyword evidence="4" id="KW-1134">Transmembrane beta strand</keyword>
<evidence type="ECO:0000256" key="5">
    <source>
        <dbReference type="ARBA" id="ARBA00022692"/>
    </source>
</evidence>